<feature type="binding site" evidence="10">
    <location>
        <position position="186"/>
    </location>
    <ligand>
        <name>Mn(2+)</name>
        <dbReference type="ChEBI" id="CHEBI:29035"/>
        <label>2</label>
    </ligand>
</feature>
<evidence type="ECO:0000256" key="3">
    <source>
        <dbReference type="ARBA" id="ARBA00022519"/>
    </source>
</evidence>
<keyword evidence="3 10" id="KW-0997">Cell inner membrane</keyword>
<feature type="binding site" evidence="10">
    <location>
        <position position="109"/>
    </location>
    <ligand>
        <name>Mn(2+)</name>
        <dbReference type="ChEBI" id="CHEBI:29035"/>
        <label>2</label>
    </ligand>
</feature>
<evidence type="ECO:0000259" key="11">
    <source>
        <dbReference type="Pfam" id="PF00149"/>
    </source>
</evidence>
<evidence type="ECO:0000256" key="8">
    <source>
        <dbReference type="ARBA" id="ARBA00023136"/>
    </source>
</evidence>
<reference evidence="12 13" key="1">
    <citation type="submission" date="2017-02" db="EMBL/GenBank/DDBJ databases">
        <title>Draft genome sequence of Moraxella lincolnii CCUG 9405T type strain.</title>
        <authorList>
            <person name="Salva-Serra F."/>
            <person name="Engstrom-Jakobsson H."/>
            <person name="Thorell K."/>
            <person name="Jaen-Luchoro D."/>
            <person name="Gonzales-Siles L."/>
            <person name="Karlsson R."/>
            <person name="Yazdan S."/>
            <person name="Boulund F."/>
            <person name="Johnning A."/>
            <person name="Engstrand L."/>
            <person name="Kristiansson E."/>
            <person name="Moore E."/>
        </authorList>
    </citation>
    <scope>NUCLEOTIDE SEQUENCE [LARGE SCALE GENOMIC DNA]</scope>
    <source>
        <strain evidence="12 13">CCUG 9405</strain>
    </source>
</reference>
<dbReference type="RefSeq" id="WP_078306847.1">
    <property type="nucleotide sequence ID" value="NZ_CP174475.1"/>
</dbReference>
<evidence type="ECO:0000256" key="1">
    <source>
        <dbReference type="ARBA" id="ARBA00022475"/>
    </source>
</evidence>
<evidence type="ECO:0000256" key="6">
    <source>
        <dbReference type="ARBA" id="ARBA00022801"/>
    </source>
</evidence>
<feature type="binding site" evidence="10">
    <location>
        <position position="267"/>
    </location>
    <ligand>
        <name>Mn(2+)</name>
        <dbReference type="ChEBI" id="CHEBI:29035"/>
        <label>1</label>
    </ligand>
</feature>
<keyword evidence="8 10" id="KW-0472">Membrane</keyword>
<dbReference type="CDD" id="cd07398">
    <property type="entry name" value="MPP_YbbF-LpxH"/>
    <property type="match status" value="1"/>
</dbReference>
<dbReference type="AlphaFoldDB" id="A0A1T0CHM1"/>
<gene>
    <name evidence="10" type="primary">lpxH</name>
    <name evidence="12" type="ORF">B0682_04435</name>
</gene>
<comment type="subcellular location">
    <subcellularLocation>
        <location evidence="10">Cell inner membrane</location>
        <topology evidence="10">Peripheral membrane protein</topology>
        <orientation evidence="10">Cytoplasmic side</orientation>
    </subcellularLocation>
</comment>
<comment type="similarity">
    <text evidence="10">Belongs to the LpxH family.</text>
</comment>
<comment type="caution">
    <text evidence="12">The sequence shown here is derived from an EMBL/GenBank/DDBJ whole genome shotgun (WGS) entry which is preliminary data.</text>
</comment>
<feature type="binding site" evidence="10">
    <location>
        <position position="27"/>
    </location>
    <ligand>
        <name>Mn(2+)</name>
        <dbReference type="ChEBI" id="CHEBI:29035"/>
        <label>1</label>
    </ligand>
</feature>
<proteinExistence type="inferred from homology"/>
<dbReference type="GO" id="GO:0019897">
    <property type="term" value="C:extrinsic component of plasma membrane"/>
    <property type="evidence" value="ECO:0007669"/>
    <property type="project" value="UniProtKB-UniRule"/>
</dbReference>
<feature type="binding site" evidence="10">
    <location>
        <position position="62"/>
    </location>
    <ligand>
        <name>Mn(2+)</name>
        <dbReference type="ChEBI" id="CHEBI:29035"/>
        <label>1</label>
    </ligand>
</feature>
<name>A0A1T0CHM1_9GAMM</name>
<dbReference type="OrthoDB" id="9783283at2"/>
<feature type="binding site" evidence="10">
    <location>
        <position position="194"/>
    </location>
    <ligand>
        <name>substrate</name>
    </ligand>
</feature>
<dbReference type="GO" id="GO:0005737">
    <property type="term" value="C:cytoplasm"/>
    <property type="evidence" value="ECO:0007669"/>
    <property type="project" value="InterPro"/>
</dbReference>
<keyword evidence="7 10" id="KW-0443">Lipid metabolism</keyword>
<evidence type="ECO:0000256" key="5">
    <source>
        <dbReference type="ARBA" id="ARBA00022723"/>
    </source>
</evidence>
<keyword evidence="5 10" id="KW-0479">Metal-binding</keyword>
<evidence type="ECO:0000256" key="7">
    <source>
        <dbReference type="ARBA" id="ARBA00023098"/>
    </source>
</evidence>
<dbReference type="PANTHER" id="PTHR34990">
    <property type="entry name" value="UDP-2,3-DIACYLGLUCOSAMINE HYDROLASE-RELATED"/>
    <property type="match status" value="1"/>
</dbReference>
<feature type="domain" description="Calcineurin-like phosphoesterase" evidence="11">
    <location>
        <begin position="23"/>
        <end position="269"/>
    </location>
</feature>
<comment type="function">
    <text evidence="10">Hydrolyzes the pyrophosphate bond of UDP-2,3-diacylglucosamine to yield 2,3-diacylglucosamine 1-phosphate (lipid X) and UMP by catalyzing the attack of water at the alpha-P atom. Involved in the biosynthesis of lipid A, a phosphorylated glycolipid that anchors the lipopolysaccharide to the outer membrane of the cell.</text>
</comment>
<dbReference type="PANTHER" id="PTHR34990:SF1">
    <property type="entry name" value="UDP-2,3-DIACYLGLUCOSAMINE HYDROLASE"/>
    <property type="match status" value="1"/>
</dbReference>
<feature type="binding site" evidence="10">
    <location>
        <position position="265"/>
    </location>
    <ligand>
        <name>Mn(2+)</name>
        <dbReference type="ChEBI" id="CHEBI:29035"/>
        <label>2</label>
    </ligand>
</feature>
<protein>
    <recommendedName>
        <fullName evidence="10">UDP-2,3-diacylglucosamine hydrolase</fullName>
        <ecNumber evidence="10">3.6.1.54</ecNumber>
    </recommendedName>
    <alternativeName>
        <fullName evidence="10">UDP-2,3-diacylglucosamine diphosphatase</fullName>
    </alternativeName>
</protein>
<dbReference type="InterPro" id="IPR004843">
    <property type="entry name" value="Calcineurin-like_PHP"/>
</dbReference>
<dbReference type="Gene3D" id="3.60.21.10">
    <property type="match status" value="1"/>
</dbReference>
<dbReference type="InterPro" id="IPR010138">
    <property type="entry name" value="UDP-diacylglucosamine_Hdrlase"/>
</dbReference>
<dbReference type="HAMAP" id="MF_00575">
    <property type="entry name" value="LpxH"/>
    <property type="match status" value="1"/>
</dbReference>
<keyword evidence="4 10" id="KW-0441">Lipid A biosynthesis</keyword>
<feature type="binding site" evidence="10">
    <location>
        <position position="232"/>
    </location>
    <ligand>
        <name>substrate</name>
    </ligand>
</feature>
<evidence type="ECO:0000313" key="13">
    <source>
        <dbReference type="Proteomes" id="UP000191094"/>
    </source>
</evidence>
<feature type="binding site" evidence="10">
    <location>
        <position position="29"/>
    </location>
    <ligand>
        <name>Mn(2+)</name>
        <dbReference type="ChEBI" id="CHEBI:29035"/>
        <label>1</label>
    </ligand>
</feature>
<keyword evidence="6 10" id="KW-0378">Hydrolase</keyword>
<comment type="pathway">
    <text evidence="10">Glycolipid biosynthesis; lipid IV(A) biosynthesis; lipid IV(A) from (3R)-3-hydroxytetradecanoyl-[acyl-carrier-protein] and UDP-N-acetyl-alpha-D-glucosamine: step 4/6.</text>
</comment>
<dbReference type="Proteomes" id="UP000191094">
    <property type="component" value="Unassembled WGS sequence"/>
</dbReference>
<keyword evidence="2 10" id="KW-0444">Lipid biosynthesis</keyword>
<dbReference type="Pfam" id="PF00149">
    <property type="entry name" value="Metallophos"/>
    <property type="match status" value="1"/>
</dbReference>
<evidence type="ECO:0000256" key="10">
    <source>
        <dbReference type="HAMAP-Rule" id="MF_00575"/>
    </source>
</evidence>
<feature type="binding site" evidence="10">
    <location>
        <begin position="109"/>
        <end position="110"/>
    </location>
    <ligand>
        <name>substrate</name>
    </ligand>
</feature>
<keyword evidence="1 10" id="KW-1003">Cell membrane</keyword>
<evidence type="ECO:0000313" key="12">
    <source>
        <dbReference type="EMBL" id="OOS21856.1"/>
    </source>
</evidence>
<dbReference type="InterPro" id="IPR043461">
    <property type="entry name" value="LpxH-like"/>
</dbReference>
<comment type="cofactor">
    <cofactor evidence="10">
        <name>Mn(2+)</name>
        <dbReference type="ChEBI" id="CHEBI:29035"/>
    </cofactor>
    <text evidence="10">Binds 2 Mn(2+) ions per subunit in a binuclear metal center.</text>
</comment>
<dbReference type="EMBL" id="MUYT01000004">
    <property type="protein sequence ID" value="OOS21856.1"/>
    <property type="molecule type" value="Genomic_DNA"/>
</dbReference>
<sequence>MTDPTFETFEHLITTCPHQLQAVFVSDLHLSADEPALMQAFLALLDDLLALPNLRQLYILGDWFDAWIGDDSYLQLSDDAKMTHWLTPMFMALKSLRIQGCDILVMHGNRDFLLGQPLCNVFAGQLVTEPQLIDLYELIDDELVDNPTPITTHINQPTEHSTPKHCNSHHTSLHHTSVHHRLRLEHGDALCTDDKAYQRLRRWSRNRLLQWWLLSKPLHKRQKIANLLRQKSQKSNHKKASHIMDVNAAAVDDVMVQVDMLLHGHTHRPAIHKLANHKYRFVLGDWQSDNTTQVSAVMGVLVSDKKNGLAKLRLVNFAHLLK</sequence>
<organism evidence="12 13">
    <name type="scientific">Lwoffella lincolnii</name>
    <dbReference type="NCBI Taxonomy" id="90241"/>
    <lineage>
        <taxon>Bacteria</taxon>
        <taxon>Pseudomonadati</taxon>
        <taxon>Pseudomonadota</taxon>
        <taxon>Gammaproteobacteria</taxon>
        <taxon>Moraxellales</taxon>
        <taxon>Moraxellaceae</taxon>
        <taxon>Lwoffella</taxon>
    </lineage>
</organism>
<dbReference type="UniPathway" id="UPA00359">
    <property type="reaction ID" value="UER00480"/>
</dbReference>
<dbReference type="GO" id="GO:0009245">
    <property type="term" value="P:lipid A biosynthetic process"/>
    <property type="evidence" value="ECO:0007669"/>
    <property type="project" value="UniProtKB-UniRule"/>
</dbReference>
<keyword evidence="9 10" id="KW-0464">Manganese</keyword>
<keyword evidence="13" id="KW-1185">Reference proteome</keyword>
<dbReference type="STRING" id="90241.B0682_04435"/>
<dbReference type="EC" id="3.6.1.54" evidence="10"/>
<dbReference type="GO" id="GO:0008758">
    <property type="term" value="F:UDP-2,3-diacylglucosamine hydrolase activity"/>
    <property type="evidence" value="ECO:0007669"/>
    <property type="project" value="UniProtKB-UniRule"/>
</dbReference>
<comment type="catalytic activity">
    <reaction evidence="10">
        <text>UDP-2-N,3-O-bis[(3R)-3-hydroxytetradecanoyl]-alpha-D-glucosamine + H2O = 2-N,3-O-bis[(3R)-3-hydroxytetradecanoyl]-alpha-D-glucosaminyl 1-phosphate + UMP + 2 H(+)</text>
        <dbReference type="Rhea" id="RHEA:25213"/>
        <dbReference type="ChEBI" id="CHEBI:15377"/>
        <dbReference type="ChEBI" id="CHEBI:15378"/>
        <dbReference type="ChEBI" id="CHEBI:57865"/>
        <dbReference type="ChEBI" id="CHEBI:57957"/>
        <dbReference type="ChEBI" id="CHEBI:78847"/>
        <dbReference type="EC" id="3.6.1.54"/>
    </reaction>
</comment>
<dbReference type="InterPro" id="IPR029052">
    <property type="entry name" value="Metallo-depent_PP-like"/>
</dbReference>
<feature type="binding site" evidence="10">
    <location>
        <position position="265"/>
    </location>
    <ligand>
        <name>substrate</name>
    </ligand>
</feature>
<feature type="binding site" evidence="10">
    <location>
        <position position="239"/>
    </location>
    <ligand>
        <name>substrate</name>
    </ligand>
</feature>
<accession>A0A1T0CHM1</accession>
<dbReference type="GO" id="GO:0030145">
    <property type="term" value="F:manganese ion binding"/>
    <property type="evidence" value="ECO:0007669"/>
    <property type="project" value="UniProtKB-UniRule"/>
</dbReference>
<feature type="binding site" evidence="10">
    <location>
        <position position="236"/>
    </location>
    <ligand>
        <name>substrate</name>
    </ligand>
</feature>
<dbReference type="SUPFAM" id="SSF56300">
    <property type="entry name" value="Metallo-dependent phosphatases"/>
    <property type="match status" value="1"/>
</dbReference>
<evidence type="ECO:0000256" key="9">
    <source>
        <dbReference type="ARBA" id="ARBA00023211"/>
    </source>
</evidence>
<evidence type="ECO:0000256" key="2">
    <source>
        <dbReference type="ARBA" id="ARBA00022516"/>
    </source>
</evidence>
<feature type="binding site" evidence="10">
    <location>
        <position position="62"/>
    </location>
    <ligand>
        <name>Mn(2+)</name>
        <dbReference type="ChEBI" id="CHEBI:29035"/>
        <label>2</label>
    </ligand>
</feature>
<evidence type="ECO:0000256" key="4">
    <source>
        <dbReference type="ARBA" id="ARBA00022556"/>
    </source>
</evidence>